<protein>
    <recommendedName>
        <fullName evidence="8">arsenite-transporting ATPase</fullName>
        <ecNumber evidence="8">7.3.2.7</ecNumber>
    </recommendedName>
</protein>
<dbReference type="EMBL" id="CP000096">
    <property type="protein sequence ID" value="ABB22960.1"/>
    <property type="molecule type" value="Genomic_DNA"/>
</dbReference>
<dbReference type="PANTHER" id="PTHR10803">
    <property type="entry name" value="ARSENICAL PUMP-DRIVING ATPASE ARSENITE-TRANSLOCATING ATPASE"/>
    <property type="match status" value="1"/>
</dbReference>
<dbReference type="Proteomes" id="UP000002709">
    <property type="component" value="Chromosome"/>
</dbReference>
<evidence type="ECO:0000313" key="11">
    <source>
        <dbReference type="EMBL" id="ABB22960.1"/>
    </source>
</evidence>
<dbReference type="KEGG" id="plt:Plut_0070"/>
<evidence type="ECO:0000256" key="8">
    <source>
        <dbReference type="ARBA" id="ARBA00066752"/>
    </source>
</evidence>
<evidence type="ECO:0000256" key="6">
    <source>
        <dbReference type="ARBA" id="ARBA00052296"/>
    </source>
</evidence>
<feature type="domain" description="ArsA/GET3 Anion-transporting ATPase-like" evidence="9">
    <location>
        <begin position="3"/>
        <end position="307"/>
    </location>
</feature>
<evidence type="ECO:0000256" key="7">
    <source>
        <dbReference type="ARBA" id="ARBA00059736"/>
    </source>
</evidence>
<dbReference type="InterPro" id="IPR040612">
    <property type="entry name" value="ArsA_HSP20-like"/>
</dbReference>
<dbReference type="InterPro" id="IPR027417">
    <property type="entry name" value="P-loop_NTPase"/>
</dbReference>
<gene>
    <name evidence="11" type="ordered locus">Plut_0070</name>
</gene>
<evidence type="ECO:0000259" key="9">
    <source>
        <dbReference type="Pfam" id="PF02374"/>
    </source>
</evidence>
<dbReference type="AlphaFoldDB" id="Q3B6S1"/>
<dbReference type="InterPro" id="IPR025723">
    <property type="entry name" value="ArsA/GET3_ATPase-like"/>
</dbReference>
<evidence type="ECO:0000256" key="1">
    <source>
        <dbReference type="ARBA" id="ARBA00011040"/>
    </source>
</evidence>
<comment type="similarity">
    <text evidence="1">Belongs to the arsA ATPase family.</text>
</comment>
<dbReference type="SUPFAM" id="SSF52540">
    <property type="entry name" value="P-loop containing nucleoside triphosphate hydrolases"/>
    <property type="match status" value="1"/>
</dbReference>
<dbReference type="GO" id="GO:0005524">
    <property type="term" value="F:ATP binding"/>
    <property type="evidence" value="ECO:0007669"/>
    <property type="project" value="UniProtKB-KW"/>
</dbReference>
<feature type="domain" description="ArsA HSP20-like" evidence="10">
    <location>
        <begin position="331"/>
        <end position="393"/>
    </location>
</feature>
<comment type="function">
    <text evidence="7">Anion-transporting ATPase. Catalyzes the extrusion of arsenite.</text>
</comment>
<dbReference type="CDD" id="cd02035">
    <property type="entry name" value="ArsA"/>
    <property type="match status" value="1"/>
</dbReference>
<dbReference type="GO" id="GO:0015446">
    <property type="term" value="F:ATPase-coupled arsenite transmembrane transporter activity"/>
    <property type="evidence" value="ECO:0007669"/>
    <property type="project" value="UniProtKB-EC"/>
</dbReference>
<dbReference type="eggNOG" id="COG0003">
    <property type="taxonomic scope" value="Bacteria"/>
</dbReference>
<keyword evidence="2" id="KW-0547">Nucleotide-binding</keyword>
<evidence type="ECO:0000256" key="2">
    <source>
        <dbReference type="ARBA" id="ARBA00022741"/>
    </source>
</evidence>
<name>Q3B6S1_CHLL3</name>
<dbReference type="HOGENOM" id="CLU_040761_1_0_10"/>
<evidence type="ECO:0000259" key="10">
    <source>
        <dbReference type="Pfam" id="PF17886"/>
    </source>
</evidence>
<dbReference type="InterPro" id="IPR016300">
    <property type="entry name" value="ATPase_ArsA/GET3"/>
</dbReference>
<dbReference type="Gene3D" id="3.40.50.300">
    <property type="entry name" value="P-loop containing nucleotide triphosphate hydrolases"/>
    <property type="match status" value="1"/>
</dbReference>
<evidence type="ECO:0000313" key="12">
    <source>
        <dbReference type="Proteomes" id="UP000002709"/>
    </source>
</evidence>
<dbReference type="NCBIfam" id="TIGR00345">
    <property type="entry name" value="GET3_arsA_TRC40"/>
    <property type="match status" value="1"/>
</dbReference>
<dbReference type="Gene3D" id="2.60.40.790">
    <property type="match status" value="1"/>
</dbReference>
<dbReference type="EC" id="7.3.2.7" evidence="8"/>
<dbReference type="GO" id="GO:0016887">
    <property type="term" value="F:ATP hydrolysis activity"/>
    <property type="evidence" value="ECO:0007669"/>
    <property type="project" value="InterPro"/>
</dbReference>
<proteinExistence type="inferred from homology"/>
<comment type="catalytic activity">
    <reaction evidence="6">
        <text>arsenite(in) + ATP + H2O = arsenite(out) + ADP + phosphate + H(+)</text>
        <dbReference type="Rhea" id="RHEA:11348"/>
        <dbReference type="ChEBI" id="CHEBI:15377"/>
        <dbReference type="ChEBI" id="CHEBI:15378"/>
        <dbReference type="ChEBI" id="CHEBI:29242"/>
        <dbReference type="ChEBI" id="CHEBI:30616"/>
        <dbReference type="ChEBI" id="CHEBI:43474"/>
        <dbReference type="ChEBI" id="CHEBI:456216"/>
        <dbReference type="EC" id="7.3.2.7"/>
    </reaction>
</comment>
<keyword evidence="11" id="KW-0378">Hydrolase</keyword>
<sequence>MHMRNIVFTGKGGVGKTSIAAATALMAAESGHRTLIISTDPAHSLGDSFDMELGPSPVRIADRLYGQEVSVYGDMSLNWEIVREHFAHLMQVQGIEGIYVEEMGVLPGMEELFSLSHIKRYNESNEYDLLVVDCAPTGETLRLLSLPETFGWMLKLMRNLEKYVVKPVIRPLAKRVSRLHDYVPDVDVYEQVDSLFSSIEGIIDLLSDGTRTTVRLVMNPEKMVIKESMRALTYLNLYGITVDQIVINRVYTDDADGEFLKEWKEIQRGHIEEIERSFAPIPITKVPLFKREVLGIDMLRKVGQVVYAGKNPLDIFYHEEHVSIRKDGEGLYTVKLRLPFVFDNRMEASVVQVGDSLTLRIGNYQKGVVLPVFLAGMRVGDARYEAGWLAISFTRKEQAPPAVPEG</sequence>
<accession>Q3B6S1</accession>
<keyword evidence="12" id="KW-1185">Reference proteome</keyword>
<organism evidence="11 12">
    <name type="scientific">Chlorobium luteolum (strain DSM 273 / BCRC 81028 / 2530)</name>
    <name type="common">Pelodictyon luteolum</name>
    <dbReference type="NCBI Taxonomy" id="319225"/>
    <lineage>
        <taxon>Bacteria</taxon>
        <taxon>Pseudomonadati</taxon>
        <taxon>Chlorobiota</taxon>
        <taxon>Chlorobiia</taxon>
        <taxon>Chlorobiales</taxon>
        <taxon>Chlorobiaceae</taxon>
        <taxon>Chlorobium/Pelodictyon group</taxon>
        <taxon>Pelodictyon</taxon>
    </lineage>
</organism>
<keyword evidence="4" id="KW-0059">Arsenical resistance</keyword>
<evidence type="ECO:0000256" key="4">
    <source>
        <dbReference type="ARBA" id="ARBA00022849"/>
    </source>
</evidence>
<reference evidence="12" key="1">
    <citation type="submission" date="2005-08" db="EMBL/GenBank/DDBJ databases">
        <title>Complete sequence of Pelodictyon luteolum DSM 273.</title>
        <authorList>
            <consortium name="US DOE Joint Genome Institute"/>
            <person name="Copeland A."/>
            <person name="Lucas S."/>
            <person name="Lapidus A."/>
            <person name="Barry K."/>
            <person name="Detter J.C."/>
            <person name="Glavina T."/>
            <person name="Hammon N."/>
            <person name="Israni S."/>
            <person name="Pitluck S."/>
            <person name="Bryant D."/>
            <person name="Schmutz J."/>
            <person name="Larimer F."/>
            <person name="Land M."/>
            <person name="Kyrpides N."/>
            <person name="Ivanova N."/>
            <person name="Richardson P."/>
        </authorList>
    </citation>
    <scope>NUCLEOTIDE SEQUENCE [LARGE SCALE GENOMIC DNA]</scope>
    <source>
        <strain evidence="12">DSM 273 / BCRC 81028 / 2530</strain>
    </source>
</reference>
<dbReference type="PANTHER" id="PTHR10803:SF3">
    <property type="entry name" value="ATPASE GET3"/>
    <property type="match status" value="1"/>
</dbReference>
<dbReference type="FunFam" id="3.40.50.300:FF:001801">
    <property type="entry name" value="Putative arsenical pump-driving ATPase"/>
    <property type="match status" value="1"/>
</dbReference>
<dbReference type="Pfam" id="PF17886">
    <property type="entry name" value="ArsA_HSP20"/>
    <property type="match status" value="1"/>
</dbReference>
<keyword evidence="5" id="KW-1278">Translocase</keyword>
<dbReference type="Pfam" id="PF02374">
    <property type="entry name" value="ArsA_ATPase"/>
    <property type="match status" value="1"/>
</dbReference>
<evidence type="ECO:0000256" key="3">
    <source>
        <dbReference type="ARBA" id="ARBA00022840"/>
    </source>
</evidence>
<dbReference type="InterPro" id="IPR008978">
    <property type="entry name" value="HSP20-like_chaperone"/>
</dbReference>
<evidence type="ECO:0000256" key="5">
    <source>
        <dbReference type="ARBA" id="ARBA00022967"/>
    </source>
</evidence>
<keyword evidence="3 11" id="KW-0067">ATP-binding</keyword>